<evidence type="ECO:0000313" key="2">
    <source>
        <dbReference type="Proteomes" id="UP001239111"/>
    </source>
</evidence>
<sequence length="150" mass="16953">MNVVSQLLQDFGKVYPEAVDGLNNKWDSVCNDIVTHALEKYEKFKFTPWGKSLIDSGNQKSLGFFCLAKCLGGSYQLKAGLKRKSMTTDPFESDRDLLTKSSFILAVESEEKFSQFRTVKEGWEALWENLEPYVAVVGNRPEALAVYVII</sequence>
<dbReference type="Proteomes" id="UP001239111">
    <property type="component" value="Chromosome 1"/>
</dbReference>
<protein>
    <submittedName>
        <fullName evidence="1">Uncharacterized protein</fullName>
    </submittedName>
</protein>
<name>A0ACC2PQ16_9HYME</name>
<organism evidence="1 2">
    <name type="scientific">Eretmocerus hayati</name>
    <dbReference type="NCBI Taxonomy" id="131215"/>
    <lineage>
        <taxon>Eukaryota</taxon>
        <taxon>Metazoa</taxon>
        <taxon>Ecdysozoa</taxon>
        <taxon>Arthropoda</taxon>
        <taxon>Hexapoda</taxon>
        <taxon>Insecta</taxon>
        <taxon>Pterygota</taxon>
        <taxon>Neoptera</taxon>
        <taxon>Endopterygota</taxon>
        <taxon>Hymenoptera</taxon>
        <taxon>Apocrita</taxon>
        <taxon>Proctotrupomorpha</taxon>
        <taxon>Chalcidoidea</taxon>
        <taxon>Aphelinidae</taxon>
        <taxon>Aphelininae</taxon>
        <taxon>Eretmocerus</taxon>
    </lineage>
</organism>
<proteinExistence type="predicted"/>
<keyword evidence="2" id="KW-1185">Reference proteome</keyword>
<evidence type="ECO:0000313" key="1">
    <source>
        <dbReference type="EMBL" id="KAJ8685203.1"/>
    </source>
</evidence>
<dbReference type="EMBL" id="CM056741">
    <property type="protein sequence ID" value="KAJ8685203.1"/>
    <property type="molecule type" value="Genomic_DNA"/>
</dbReference>
<comment type="caution">
    <text evidence="1">The sequence shown here is derived from an EMBL/GenBank/DDBJ whole genome shotgun (WGS) entry which is preliminary data.</text>
</comment>
<accession>A0ACC2PQ16</accession>
<reference evidence="1" key="1">
    <citation type="submission" date="2023-04" db="EMBL/GenBank/DDBJ databases">
        <title>A chromosome-level genome assembly of the parasitoid wasp Eretmocerus hayati.</title>
        <authorList>
            <person name="Zhong Y."/>
            <person name="Liu S."/>
            <person name="Liu Y."/>
        </authorList>
    </citation>
    <scope>NUCLEOTIDE SEQUENCE</scope>
    <source>
        <strain evidence="1">ZJU_SS_LIU_2023</strain>
    </source>
</reference>
<gene>
    <name evidence="1" type="ORF">QAD02_020996</name>
</gene>